<evidence type="ECO:0000313" key="1">
    <source>
        <dbReference type="EMBL" id="GME49264.1"/>
    </source>
</evidence>
<reference evidence="1" key="1">
    <citation type="submission" date="2024-09" db="EMBL/GenBank/DDBJ databases">
        <title>Draft Genome Sequences of Neofusicoccum parvum.</title>
        <authorList>
            <person name="Ashida A."/>
            <person name="Camagna M."/>
            <person name="Tanaka A."/>
            <person name="Takemoto D."/>
        </authorList>
    </citation>
    <scope>NUCLEOTIDE SEQUENCE</scope>
    <source>
        <strain evidence="1">PPO83</strain>
    </source>
</reference>
<gene>
    <name evidence="1" type="primary">g1298</name>
    <name evidence="1" type="ORF">NpPPO83_00001298</name>
</gene>
<dbReference type="EMBL" id="BSXG01000152">
    <property type="protein sequence ID" value="GME49264.1"/>
    <property type="molecule type" value="Genomic_DNA"/>
</dbReference>
<sequence>MPDPTRPVPFAPAFAEWHCPDQNAAAFLGHRHPKPSCQAALEIRFEESERAAFFKLRVPVALKACPKKTNIFVFILPDRILSLDGRPGADATVPEPVTELTLYFPSKHLPRQRLTSLCNLARDRGLRSIASQLDMATPDDLDAQKLALEEHVALLCKKAFDGFRKQLREETATHIDLDDLRDETSEQTELRIEEQMLLVKDELRDHIEEELKNVEDKLKDNICSASVSLNFD</sequence>
<accession>A0ACB5SNI4</accession>
<name>A0ACB5SNI4_9PEZI</name>
<proteinExistence type="predicted"/>
<dbReference type="Proteomes" id="UP001165186">
    <property type="component" value="Unassembled WGS sequence"/>
</dbReference>
<organism evidence="1 2">
    <name type="scientific">Neofusicoccum parvum</name>
    <dbReference type="NCBI Taxonomy" id="310453"/>
    <lineage>
        <taxon>Eukaryota</taxon>
        <taxon>Fungi</taxon>
        <taxon>Dikarya</taxon>
        <taxon>Ascomycota</taxon>
        <taxon>Pezizomycotina</taxon>
        <taxon>Dothideomycetes</taxon>
        <taxon>Dothideomycetes incertae sedis</taxon>
        <taxon>Botryosphaeriales</taxon>
        <taxon>Botryosphaeriaceae</taxon>
        <taxon>Neofusicoccum</taxon>
    </lineage>
</organism>
<keyword evidence="2" id="KW-1185">Reference proteome</keyword>
<protein>
    <submittedName>
        <fullName evidence="1">Uncharacterized protein</fullName>
    </submittedName>
</protein>
<evidence type="ECO:0000313" key="2">
    <source>
        <dbReference type="Proteomes" id="UP001165186"/>
    </source>
</evidence>
<comment type="caution">
    <text evidence="1">The sequence shown here is derived from an EMBL/GenBank/DDBJ whole genome shotgun (WGS) entry which is preliminary data.</text>
</comment>